<evidence type="ECO:0000313" key="2">
    <source>
        <dbReference type="EMBL" id="EMS61753.1"/>
    </source>
</evidence>
<reference evidence="2" key="1">
    <citation type="journal article" date="2013" name="Nature">
        <title>Draft genome of the wheat A-genome progenitor Triticum urartu.</title>
        <authorList>
            <person name="Ling H.Q."/>
            <person name="Zhao S."/>
            <person name="Liu D."/>
            <person name="Wang J."/>
            <person name="Sun H."/>
            <person name="Zhang C."/>
            <person name="Fan H."/>
            <person name="Li D."/>
            <person name="Dong L."/>
            <person name="Tao Y."/>
            <person name="Gao C."/>
            <person name="Wu H."/>
            <person name="Li Y."/>
            <person name="Cui Y."/>
            <person name="Guo X."/>
            <person name="Zheng S."/>
            <person name="Wang B."/>
            <person name="Yu K."/>
            <person name="Liang Q."/>
            <person name="Yang W."/>
            <person name="Lou X."/>
            <person name="Chen J."/>
            <person name="Feng M."/>
            <person name="Jian J."/>
            <person name="Zhang X."/>
            <person name="Luo G."/>
            <person name="Jiang Y."/>
            <person name="Liu J."/>
            <person name="Wang Z."/>
            <person name="Sha Y."/>
            <person name="Zhang B."/>
            <person name="Wu H."/>
            <person name="Tang D."/>
            <person name="Shen Q."/>
            <person name="Xue P."/>
            <person name="Zou S."/>
            <person name="Wang X."/>
            <person name="Liu X."/>
            <person name="Wang F."/>
            <person name="Yang Y."/>
            <person name="An X."/>
            <person name="Dong Z."/>
            <person name="Zhang K."/>
            <person name="Zhang X."/>
            <person name="Luo M.C."/>
            <person name="Dvorak J."/>
            <person name="Tong Y."/>
            <person name="Wang J."/>
            <person name="Yang H."/>
            <person name="Li Z."/>
            <person name="Wang D."/>
            <person name="Zhang A."/>
            <person name="Wang J."/>
        </authorList>
    </citation>
    <scope>NUCLEOTIDE SEQUENCE</scope>
</reference>
<name>M7ZEV1_TRIUA</name>
<gene>
    <name evidence="2" type="ORF">TRIUR3_27585</name>
</gene>
<proteinExistence type="predicted"/>
<accession>M7ZEV1</accession>
<feature type="compositionally biased region" description="Polar residues" evidence="1">
    <location>
        <begin position="229"/>
        <end position="240"/>
    </location>
</feature>
<dbReference type="EMBL" id="KD091416">
    <property type="protein sequence ID" value="EMS61753.1"/>
    <property type="molecule type" value="Genomic_DNA"/>
</dbReference>
<dbReference type="STRING" id="4572.M7ZEV1"/>
<organism evidence="2">
    <name type="scientific">Triticum urartu</name>
    <name type="common">Red wild einkorn</name>
    <name type="synonym">Crithodium urartu</name>
    <dbReference type="NCBI Taxonomy" id="4572"/>
    <lineage>
        <taxon>Eukaryota</taxon>
        <taxon>Viridiplantae</taxon>
        <taxon>Streptophyta</taxon>
        <taxon>Embryophyta</taxon>
        <taxon>Tracheophyta</taxon>
        <taxon>Spermatophyta</taxon>
        <taxon>Magnoliopsida</taxon>
        <taxon>Liliopsida</taxon>
        <taxon>Poales</taxon>
        <taxon>Poaceae</taxon>
        <taxon>BOP clade</taxon>
        <taxon>Pooideae</taxon>
        <taxon>Triticodae</taxon>
        <taxon>Triticeae</taxon>
        <taxon>Triticinae</taxon>
        <taxon>Triticum</taxon>
    </lineage>
</organism>
<sequence length="518" mass="57961">MVSLAHHNELSLLMGYEEMKRITNYLPVFARDKILDFDLEEIYMYCAMNCIENPYIADYIKKRKQIEDEENTNEREETSQYRPIIFYDELGNEDEPSIQPISSIRSSEKRVEPTHDVKKKKKRGEAKVKRPKLGDAMFDENDMFENIFSAINVYPKLGDAMFNEDDISSLPSLFSNDSTILEEWHVGVTTPKMVPLECARRVGAMDVGEAALRMGGESYMAVPHRHNTISPVTHSLQSRRSLVRQPPPLRHNSRRSLVRPPSPSSSASALTGRPPLPFESGRGSGRGGPPGWHARASARHCRMLTRRRGLARPTLPRSFESGPEVLEEALELVILAGDVGPLHPPDALAVAAMSLSTLFHAIVRVQPLMVQISQRRRRRCRKRMGDSKMESVFFTPWEKLEVVFSGVPTNWFDVCWNRLSIVLNWGFSSSDICVSVSPLEFHYICSSSRPSSGASAAAQGCEGALLGKDSMDYGIRSGKSLILGMPKAPEGNIQGQPKALFRLHSSVTLLGAIFLFTT</sequence>
<protein>
    <submittedName>
        <fullName evidence="2">Uncharacterized protein</fullName>
    </submittedName>
</protein>
<evidence type="ECO:0000256" key="1">
    <source>
        <dbReference type="SAM" id="MobiDB-lite"/>
    </source>
</evidence>
<feature type="region of interest" description="Disordered" evidence="1">
    <location>
        <begin position="93"/>
        <end position="126"/>
    </location>
</feature>
<feature type="region of interest" description="Disordered" evidence="1">
    <location>
        <begin position="229"/>
        <end position="298"/>
    </location>
</feature>
<dbReference type="AlphaFoldDB" id="M7ZEV1"/>
<feature type="compositionally biased region" description="Basic and acidic residues" evidence="1">
    <location>
        <begin position="106"/>
        <end position="116"/>
    </location>
</feature>